<dbReference type="GO" id="GO:0005634">
    <property type="term" value="C:nucleus"/>
    <property type="evidence" value="ECO:0007669"/>
    <property type="project" value="UniProtKB-SubCell"/>
</dbReference>
<proteinExistence type="predicted"/>
<dbReference type="GeneID" id="11522672"/>
<gene>
    <name evidence="6" type="ORF">THITE_123221</name>
</gene>
<dbReference type="GO" id="GO:0000981">
    <property type="term" value="F:DNA-binding transcription factor activity, RNA polymerase II-specific"/>
    <property type="evidence" value="ECO:0007669"/>
    <property type="project" value="InterPro"/>
</dbReference>
<feature type="region of interest" description="Disordered" evidence="4">
    <location>
        <begin position="927"/>
        <end position="953"/>
    </location>
</feature>
<dbReference type="PROSITE" id="PS00463">
    <property type="entry name" value="ZN2_CY6_FUNGAL_1"/>
    <property type="match status" value="1"/>
</dbReference>
<feature type="region of interest" description="Disordered" evidence="4">
    <location>
        <begin position="263"/>
        <end position="285"/>
    </location>
</feature>
<feature type="region of interest" description="Disordered" evidence="4">
    <location>
        <begin position="778"/>
        <end position="834"/>
    </location>
</feature>
<reference evidence="6 7" key="1">
    <citation type="journal article" date="2011" name="Nat. Biotechnol.">
        <title>Comparative genomic analysis of the thermophilic biomass-degrading fungi Myceliophthora thermophila and Thielavia terrestris.</title>
        <authorList>
            <person name="Berka R.M."/>
            <person name="Grigoriev I.V."/>
            <person name="Otillar R."/>
            <person name="Salamov A."/>
            <person name="Grimwood J."/>
            <person name="Reid I."/>
            <person name="Ishmael N."/>
            <person name="John T."/>
            <person name="Darmond C."/>
            <person name="Moisan M.-C."/>
            <person name="Henrissat B."/>
            <person name="Coutinho P.M."/>
            <person name="Lombard V."/>
            <person name="Natvig D.O."/>
            <person name="Lindquist E."/>
            <person name="Schmutz J."/>
            <person name="Lucas S."/>
            <person name="Harris P."/>
            <person name="Powlowski J."/>
            <person name="Bellemare A."/>
            <person name="Taylor D."/>
            <person name="Butler G."/>
            <person name="de Vries R.P."/>
            <person name="Allijn I.E."/>
            <person name="van den Brink J."/>
            <person name="Ushinsky S."/>
            <person name="Storms R."/>
            <person name="Powell A.J."/>
            <person name="Paulsen I.T."/>
            <person name="Elbourne L.D.H."/>
            <person name="Baker S.E."/>
            <person name="Magnuson J."/>
            <person name="LaBoissiere S."/>
            <person name="Clutterbuck A.J."/>
            <person name="Martinez D."/>
            <person name="Wogulis M."/>
            <person name="de Leon A.L."/>
            <person name="Rey M.W."/>
            <person name="Tsang A."/>
        </authorList>
    </citation>
    <scope>NUCLEOTIDE SEQUENCE [LARGE SCALE GENOMIC DNA]</scope>
    <source>
        <strain evidence="7">ATCC 38088 / NRRL 8126</strain>
    </source>
</reference>
<dbReference type="CDD" id="cd00067">
    <property type="entry name" value="GAL4"/>
    <property type="match status" value="1"/>
</dbReference>
<sequence length="1030" mass="112897">MTGEGSTNAPASGVDDSPNSNHDGASAPSPQDGYDPQQIMALARHPPPGASVYSPTAAPSAALNPRSCVTCRRRKVRCDKHMPCSNCRRAQIPCIFPAPGRAPRRPRPKDPNAPAKQPSSERELELLKRLRKLEGIVEELSGQIEVESVRHPYSPGNSPDAAGTGYGKDDHTVGARFDNLGSRLAGAAGSTSSRDSPGVAGGSRLPARPTSDSMSETDSRGKASPDVHNQFGRLVLNEKGVTRYVSSSLWTSINDELDELRKASQDLSDEDSDESDLDVTPESADHDRSVVDHHAFVLGYRSADIDLRPLHPLPSQIPFIWQVYQENVDPILKIVHVPTMSKVIKEIRHNLDSLTPSLEALMFSIYYAAIASLDEEEVKLNFGTEKSSLMQKYRFALEQGLAKAEFLTKPDTTVVQALIIFLVLVRRNDDTRFAWTLTGLLIRLSQALGLHRDGTHFPNLTPFEIEMRRRLFWAVCVLDLRSAEDQGTDLTIVDRTFDTQIPLNINDSDISPDSPCLPEPREGTTDMAFSLTRYEICALSRRLHMASSGIDPPCPADASRSLEEREALITEVYNRVEQRLLKDRDRSNPLFWVASNVTRIIVAKMTLVIYQPALFPGPGHDGLSEDVRARLLNAALDVFEYSHVLNTDPRCKHWRWMFQTWSHWHALAYTLIEVSHRPWGPKAERAWAALNLTFQAPRTVELQKLTNHHAVWLPLKKLYLKVKKHREVEIRRLQADPAAARELDAQDQCRLPPTRFGAIPSAMKAAIALERWRKLVNLPSAPPEAGPIEPQQQRASPQPKPTPEPEPQPQTQPLGPTTSLPLQSATTMSPVQPCSPADFAKPEILEYLDSAMANSTFVATDFAPLWSDGAPEEMVRAAFFPCPTAPTADVSSLAFDPASTVTPLAGLQQQQQQQPTPLNVACQVQQIQQQQPGGGSGSGGGGIVQTAPLGGGGGSMPDECLPPWLWPAANGGGSPPDFLRLPGVGAGGAAEDLDINMDEGFDWQTWQESLGRYEVEANGGRAGSTWGPGL</sequence>
<accession>G2RD45</accession>
<feature type="region of interest" description="Disordered" evidence="4">
    <location>
        <begin position="1"/>
        <end position="63"/>
    </location>
</feature>
<dbReference type="HOGENOM" id="CLU_004083_2_0_1"/>
<feature type="compositionally biased region" description="Polar residues" evidence="4">
    <location>
        <begin position="1"/>
        <end position="10"/>
    </location>
</feature>
<dbReference type="SMART" id="SM00906">
    <property type="entry name" value="Fungal_trans"/>
    <property type="match status" value="1"/>
</dbReference>
<feature type="region of interest" description="Disordered" evidence="4">
    <location>
        <begin position="147"/>
        <end position="227"/>
    </location>
</feature>
<protein>
    <recommendedName>
        <fullName evidence="5">Zn(2)-C6 fungal-type domain-containing protein</fullName>
    </recommendedName>
</protein>
<dbReference type="PANTHER" id="PTHR31001:SF50">
    <property type="entry name" value="ZN(II)2CYS6 TRANSCRIPTION FACTOR (EUROFUNG)"/>
    <property type="match status" value="1"/>
</dbReference>
<feature type="domain" description="Zn(2)-C6 fungal-type" evidence="5">
    <location>
        <begin position="67"/>
        <end position="96"/>
    </location>
</feature>
<dbReference type="Gene3D" id="4.10.240.10">
    <property type="entry name" value="Zn(2)-C6 fungal-type DNA-binding domain"/>
    <property type="match status" value="1"/>
</dbReference>
<dbReference type="SUPFAM" id="SSF57701">
    <property type="entry name" value="Zn2/Cys6 DNA-binding domain"/>
    <property type="match status" value="1"/>
</dbReference>
<dbReference type="InterPro" id="IPR050613">
    <property type="entry name" value="Sec_Metabolite_Reg"/>
</dbReference>
<evidence type="ECO:0000313" key="6">
    <source>
        <dbReference type="EMBL" id="AEO69880.1"/>
    </source>
</evidence>
<evidence type="ECO:0000256" key="1">
    <source>
        <dbReference type="ARBA" id="ARBA00004123"/>
    </source>
</evidence>
<dbReference type="GO" id="GO:0003677">
    <property type="term" value="F:DNA binding"/>
    <property type="evidence" value="ECO:0007669"/>
    <property type="project" value="InterPro"/>
</dbReference>
<evidence type="ECO:0000256" key="3">
    <source>
        <dbReference type="ARBA" id="ARBA00023242"/>
    </source>
</evidence>
<feature type="compositionally biased region" description="Low complexity" evidence="4">
    <location>
        <begin position="811"/>
        <end position="824"/>
    </location>
</feature>
<dbReference type="eggNOG" id="ENOG502SIT3">
    <property type="taxonomic scope" value="Eukaryota"/>
</dbReference>
<dbReference type="CDD" id="cd12148">
    <property type="entry name" value="fungal_TF_MHR"/>
    <property type="match status" value="1"/>
</dbReference>
<evidence type="ECO:0000256" key="2">
    <source>
        <dbReference type="ARBA" id="ARBA00022723"/>
    </source>
</evidence>
<dbReference type="InterPro" id="IPR007219">
    <property type="entry name" value="XnlR_reg_dom"/>
</dbReference>
<dbReference type="InterPro" id="IPR001138">
    <property type="entry name" value="Zn2Cys6_DnaBD"/>
</dbReference>
<dbReference type="Pfam" id="PF00172">
    <property type="entry name" value="Zn_clus"/>
    <property type="match status" value="1"/>
</dbReference>
<evidence type="ECO:0000259" key="5">
    <source>
        <dbReference type="PROSITE" id="PS50048"/>
    </source>
</evidence>
<dbReference type="InterPro" id="IPR036864">
    <property type="entry name" value="Zn2-C6_fun-type_DNA-bd_sf"/>
</dbReference>
<keyword evidence="2" id="KW-0479">Metal-binding</keyword>
<keyword evidence="3" id="KW-0539">Nucleus</keyword>
<dbReference type="Proteomes" id="UP000008181">
    <property type="component" value="Chromosome 5"/>
</dbReference>
<dbReference type="SMART" id="SM00066">
    <property type="entry name" value="GAL4"/>
    <property type="match status" value="1"/>
</dbReference>
<dbReference type="GO" id="GO:0006351">
    <property type="term" value="P:DNA-templated transcription"/>
    <property type="evidence" value="ECO:0007669"/>
    <property type="project" value="InterPro"/>
</dbReference>
<feature type="region of interest" description="Disordered" evidence="4">
    <location>
        <begin position="96"/>
        <end position="123"/>
    </location>
</feature>
<dbReference type="RefSeq" id="XP_003656216.1">
    <property type="nucleotide sequence ID" value="XM_003656168.1"/>
</dbReference>
<dbReference type="AlphaFoldDB" id="G2RD45"/>
<name>G2RD45_THETT</name>
<feature type="compositionally biased region" description="Gly residues" evidence="4">
    <location>
        <begin position="932"/>
        <end position="953"/>
    </location>
</feature>
<dbReference type="PANTHER" id="PTHR31001">
    <property type="entry name" value="UNCHARACTERIZED TRANSCRIPTIONAL REGULATORY PROTEIN"/>
    <property type="match status" value="1"/>
</dbReference>
<evidence type="ECO:0000256" key="4">
    <source>
        <dbReference type="SAM" id="MobiDB-lite"/>
    </source>
</evidence>
<feature type="compositionally biased region" description="Acidic residues" evidence="4">
    <location>
        <begin position="267"/>
        <end position="279"/>
    </location>
</feature>
<organism evidence="6 7">
    <name type="scientific">Thermothielavioides terrestris (strain ATCC 38088 / NRRL 8126)</name>
    <name type="common">Thielavia terrestris</name>
    <dbReference type="NCBI Taxonomy" id="578455"/>
    <lineage>
        <taxon>Eukaryota</taxon>
        <taxon>Fungi</taxon>
        <taxon>Dikarya</taxon>
        <taxon>Ascomycota</taxon>
        <taxon>Pezizomycotina</taxon>
        <taxon>Sordariomycetes</taxon>
        <taxon>Sordariomycetidae</taxon>
        <taxon>Sordariales</taxon>
        <taxon>Chaetomiaceae</taxon>
        <taxon>Thermothielavioides</taxon>
        <taxon>Thermothielavioides terrestris</taxon>
    </lineage>
</organism>
<feature type="compositionally biased region" description="Pro residues" evidence="4">
    <location>
        <begin position="798"/>
        <end position="810"/>
    </location>
</feature>
<dbReference type="Pfam" id="PF04082">
    <property type="entry name" value="Fungal_trans"/>
    <property type="match status" value="1"/>
</dbReference>
<keyword evidence="7" id="KW-1185">Reference proteome</keyword>
<dbReference type="OrthoDB" id="3989227at2759"/>
<comment type="subcellular location">
    <subcellularLocation>
        <location evidence="1">Nucleus</location>
    </subcellularLocation>
</comment>
<dbReference type="PROSITE" id="PS50048">
    <property type="entry name" value="ZN2_CY6_FUNGAL_2"/>
    <property type="match status" value="1"/>
</dbReference>
<dbReference type="GO" id="GO:0008270">
    <property type="term" value="F:zinc ion binding"/>
    <property type="evidence" value="ECO:0007669"/>
    <property type="project" value="InterPro"/>
</dbReference>
<evidence type="ECO:0000313" key="7">
    <source>
        <dbReference type="Proteomes" id="UP000008181"/>
    </source>
</evidence>
<dbReference type="EMBL" id="CP003013">
    <property type="protein sequence ID" value="AEO69880.1"/>
    <property type="molecule type" value="Genomic_DNA"/>
</dbReference>
<dbReference type="KEGG" id="ttt:THITE_123221"/>